<dbReference type="Proteomes" id="UP000253664">
    <property type="component" value="Unassembled WGS sequence"/>
</dbReference>
<evidence type="ECO:0000256" key="1">
    <source>
        <dbReference type="SAM" id="MobiDB-lite"/>
    </source>
</evidence>
<protein>
    <recommendedName>
        <fullName evidence="4">Acetylserotonin methytransferase-like protein</fullName>
    </recommendedName>
</protein>
<evidence type="ECO:0000313" key="3">
    <source>
        <dbReference type="Proteomes" id="UP000253664"/>
    </source>
</evidence>
<feature type="region of interest" description="Disordered" evidence="1">
    <location>
        <begin position="1"/>
        <end position="48"/>
    </location>
</feature>
<accession>A0A367LE47</accession>
<proteinExistence type="predicted"/>
<keyword evidence="3" id="KW-1185">Reference proteome</keyword>
<feature type="region of interest" description="Disordered" evidence="1">
    <location>
        <begin position="332"/>
        <end position="363"/>
    </location>
</feature>
<sequence length="449" mass="49399">MSHPPALSLFPTPSFSRPLPRLRTTGQGFDEPLPRLRTTGQGFDEPLPRLRTTGQGFDEPQPLRSMFPVYDPNLPLDRQDYYPPADVVQARPEPSEIGVSVTRRLPTRMPSQPETDCQLKGLWKAANGWRAPESEGRVYCLAMSRPRDAPVYSFSSASEQPFYRLRLDPTSASANVSLTRHDPASKGSKGWQDAVSTTLEVESSDGLVARLMPSAAARMALDRPDDAVLMVAADNECARLVWDDDSASHFLVHPALAHPFSVAVERSPAYSRTHYTLEHHECPGFLARLTRNGTGAGWLEVNTSVAAKTGAYYMVDVAVAALAIVAANDDRNSPAPAETFEPPPPLLPPPRAVLADGGSRRPSRFSRLSFRRKDRQKKAEQFELDVDSHDGSLGKGTCREEAVDEKQRSFATRAVVKVSKAVGKCAFCVMKMLVKLVAAIFRLAYKCVR</sequence>
<dbReference type="OrthoDB" id="5383338at2759"/>
<feature type="compositionally biased region" description="Pro residues" evidence="1">
    <location>
        <begin position="341"/>
        <end position="351"/>
    </location>
</feature>
<evidence type="ECO:0008006" key="4">
    <source>
        <dbReference type="Google" id="ProtNLM"/>
    </source>
</evidence>
<evidence type="ECO:0000313" key="2">
    <source>
        <dbReference type="EMBL" id="RCI12691.1"/>
    </source>
</evidence>
<dbReference type="AlphaFoldDB" id="A0A367LE47"/>
<dbReference type="STRING" id="1330021.A0A367LE47"/>
<dbReference type="EMBL" id="LKCN02000007">
    <property type="protein sequence ID" value="RCI12691.1"/>
    <property type="molecule type" value="Genomic_DNA"/>
</dbReference>
<gene>
    <name evidence="2" type="ORF">L249_0661</name>
</gene>
<name>A0A367LE47_9HYPO</name>
<comment type="caution">
    <text evidence="2">The sequence shown here is derived from an EMBL/GenBank/DDBJ whole genome shotgun (WGS) entry which is preliminary data.</text>
</comment>
<organism evidence="2 3">
    <name type="scientific">Ophiocordyceps polyrhachis-furcata BCC 54312</name>
    <dbReference type="NCBI Taxonomy" id="1330021"/>
    <lineage>
        <taxon>Eukaryota</taxon>
        <taxon>Fungi</taxon>
        <taxon>Dikarya</taxon>
        <taxon>Ascomycota</taxon>
        <taxon>Pezizomycotina</taxon>
        <taxon>Sordariomycetes</taxon>
        <taxon>Hypocreomycetidae</taxon>
        <taxon>Hypocreales</taxon>
        <taxon>Ophiocordycipitaceae</taxon>
        <taxon>Ophiocordyceps</taxon>
    </lineage>
</organism>
<reference evidence="2 3" key="1">
    <citation type="journal article" date="2015" name="BMC Genomics">
        <title>Insights from the genome of Ophiocordyceps polyrhachis-furcata to pathogenicity and host specificity in insect fungi.</title>
        <authorList>
            <person name="Wichadakul D."/>
            <person name="Kobmoo N."/>
            <person name="Ingsriswang S."/>
            <person name="Tangphatsornruang S."/>
            <person name="Chantasingh D."/>
            <person name="Luangsa-ard J.J."/>
            <person name="Eurwilaichitr L."/>
        </authorList>
    </citation>
    <scope>NUCLEOTIDE SEQUENCE [LARGE SCALE GENOMIC DNA]</scope>
    <source>
        <strain evidence="2 3">BCC 54312</strain>
    </source>
</reference>